<evidence type="ECO:0000313" key="3">
    <source>
        <dbReference type="Proteomes" id="UP000031443"/>
    </source>
</evidence>
<dbReference type="STRING" id="8469.M7B905"/>
<sequence length="249" mass="28852">MRVSDTLIQIVFKDSQGYVMTTSKGPRLHQATDAQLANTFKRSQNDFQVKWRNLKLDLKMENRLQIVETQFKELNSAMDKLTQKLQFQDKTLEKQVDEDEMWISLLKDRFTSVEINLFYSYVSEMLCCLHSRVRVKLPDLAGGLPTLASVMRHKGKNQKIRLVWEAVLEMLGLQEGDVLALCTFFIIHCSEAQYYPANQRQKYTSDISTMITKVVKNQILQESLLCAVQVVENGRTQRDPKKKVTLVQK</sequence>
<accession>M7B905</accession>
<keyword evidence="1" id="KW-0175">Coiled coil</keyword>
<dbReference type="PANTHER" id="PTHR35979">
    <property type="entry name" value="SINGLE-PASS MEMBRANE AND COILED-COIL DOMAIN-CONTAINING PROTEIN 1"/>
    <property type="match status" value="1"/>
</dbReference>
<dbReference type="Pfam" id="PF15080">
    <property type="entry name" value="DUF4547"/>
    <property type="match status" value="1"/>
</dbReference>
<reference evidence="3" key="1">
    <citation type="journal article" date="2013" name="Nat. Genet.">
        <title>The draft genomes of soft-shell turtle and green sea turtle yield insights into the development and evolution of the turtle-specific body plan.</title>
        <authorList>
            <person name="Wang Z."/>
            <person name="Pascual-Anaya J."/>
            <person name="Zadissa A."/>
            <person name="Li W."/>
            <person name="Niimura Y."/>
            <person name="Huang Z."/>
            <person name="Li C."/>
            <person name="White S."/>
            <person name="Xiong Z."/>
            <person name="Fang D."/>
            <person name="Wang B."/>
            <person name="Ming Y."/>
            <person name="Chen Y."/>
            <person name="Zheng Y."/>
            <person name="Kuraku S."/>
            <person name="Pignatelli M."/>
            <person name="Herrero J."/>
            <person name="Beal K."/>
            <person name="Nozawa M."/>
            <person name="Li Q."/>
            <person name="Wang J."/>
            <person name="Zhang H."/>
            <person name="Yu L."/>
            <person name="Shigenobu S."/>
            <person name="Wang J."/>
            <person name="Liu J."/>
            <person name="Flicek P."/>
            <person name="Searle S."/>
            <person name="Wang J."/>
            <person name="Kuratani S."/>
            <person name="Yin Y."/>
            <person name="Aken B."/>
            <person name="Zhang G."/>
            <person name="Irie N."/>
        </authorList>
    </citation>
    <scope>NUCLEOTIDE SEQUENCE [LARGE SCALE GENOMIC DNA]</scope>
</reference>
<evidence type="ECO:0000313" key="2">
    <source>
        <dbReference type="EMBL" id="EMP28648.1"/>
    </source>
</evidence>
<dbReference type="eggNOG" id="ENOG502S2Q0">
    <property type="taxonomic scope" value="Eukaryota"/>
</dbReference>
<evidence type="ECO:0000256" key="1">
    <source>
        <dbReference type="SAM" id="Coils"/>
    </source>
</evidence>
<dbReference type="PANTHER" id="PTHR35979:SF1">
    <property type="entry name" value="SINGLE-PASS MEMBRANE AND COILED-COIL DOMAIN-CONTAINING PROTEIN 1"/>
    <property type="match status" value="1"/>
</dbReference>
<gene>
    <name evidence="2" type="ORF">UY3_14275</name>
</gene>
<dbReference type="Proteomes" id="UP000031443">
    <property type="component" value="Unassembled WGS sequence"/>
</dbReference>
<protein>
    <recommendedName>
        <fullName evidence="4">Single-pass membrane and coiled-coil domain-containing protein 1</fullName>
    </recommendedName>
</protein>
<proteinExistence type="predicted"/>
<keyword evidence="3" id="KW-1185">Reference proteome</keyword>
<evidence type="ECO:0008006" key="4">
    <source>
        <dbReference type="Google" id="ProtNLM"/>
    </source>
</evidence>
<dbReference type="EMBL" id="KB562011">
    <property type="protein sequence ID" value="EMP28648.1"/>
    <property type="molecule type" value="Genomic_DNA"/>
</dbReference>
<name>M7B905_CHEMY</name>
<dbReference type="AlphaFoldDB" id="M7B905"/>
<feature type="coiled-coil region" evidence="1">
    <location>
        <begin position="64"/>
        <end position="98"/>
    </location>
</feature>
<organism evidence="2 3">
    <name type="scientific">Chelonia mydas</name>
    <name type="common">Green sea-turtle</name>
    <name type="synonym">Chelonia agassizi</name>
    <dbReference type="NCBI Taxonomy" id="8469"/>
    <lineage>
        <taxon>Eukaryota</taxon>
        <taxon>Metazoa</taxon>
        <taxon>Chordata</taxon>
        <taxon>Craniata</taxon>
        <taxon>Vertebrata</taxon>
        <taxon>Euteleostomi</taxon>
        <taxon>Archelosauria</taxon>
        <taxon>Testudinata</taxon>
        <taxon>Testudines</taxon>
        <taxon>Cryptodira</taxon>
        <taxon>Durocryptodira</taxon>
        <taxon>Americhelydia</taxon>
        <taxon>Chelonioidea</taxon>
        <taxon>Cheloniidae</taxon>
        <taxon>Chelonia</taxon>
    </lineage>
</organism>
<dbReference type="InterPro" id="IPR027875">
    <property type="entry name" value="DUF4547"/>
</dbReference>